<proteinExistence type="predicted"/>
<dbReference type="AlphaFoldDB" id="A0A6A3V0X5"/>
<accession>A0A6A3V0X5</accession>
<gene>
    <name evidence="2" type="ORF">PF002_g33330</name>
</gene>
<name>A0A6A3V0X5_9STRA</name>
<feature type="region of interest" description="Disordered" evidence="1">
    <location>
        <begin position="45"/>
        <end position="65"/>
    </location>
</feature>
<reference evidence="2 3" key="1">
    <citation type="submission" date="2018-08" db="EMBL/GenBank/DDBJ databases">
        <title>Genomic investigation of the strawberry pathogen Phytophthora fragariae indicates pathogenicity is determined by transcriptional variation in three key races.</title>
        <authorList>
            <person name="Adams T.M."/>
            <person name="Armitage A.D."/>
            <person name="Sobczyk M.K."/>
            <person name="Bates H.J."/>
            <person name="Dunwell J.M."/>
            <person name="Nellist C.F."/>
            <person name="Harrison R.J."/>
        </authorList>
    </citation>
    <scope>NUCLEOTIDE SEQUENCE [LARGE SCALE GENOMIC DNA]</scope>
    <source>
        <strain evidence="2 3">BC-1</strain>
    </source>
</reference>
<comment type="caution">
    <text evidence="2">The sequence shown here is derived from an EMBL/GenBank/DDBJ whole genome shotgun (WGS) entry which is preliminary data.</text>
</comment>
<evidence type="ECO:0000313" key="3">
    <source>
        <dbReference type="Proteomes" id="UP000440367"/>
    </source>
</evidence>
<dbReference type="Proteomes" id="UP000440367">
    <property type="component" value="Unassembled WGS sequence"/>
</dbReference>
<evidence type="ECO:0000256" key="1">
    <source>
        <dbReference type="SAM" id="MobiDB-lite"/>
    </source>
</evidence>
<protein>
    <submittedName>
        <fullName evidence="2">Uncharacterized protein</fullName>
    </submittedName>
</protein>
<organism evidence="2 3">
    <name type="scientific">Phytophthora fragariae</name>
    <dbReference type="NCBI Taxonomy" id="53985"/>
    <lineage>
        <taxon>Eukaryota</taxon>
        <taxon>Sar</taxon>
        <taxon>Stramenopiles</taxon>
        <taxon>Oomycota</taxon>
        <taxon>Peronosporomycetes</taxon>
        <taxon>Peronosporales</taxon>
        <taxon>Peronosporaceae</taxon>
        <taxon>Phytophthora</taxon>
    </lineage>
</organism>
<sequence length="65" mass="7335">MLEDIHETYFNATLTANLPPQVNLRHNANIPHVTIFKELYNSNTDGSKVSDQSSADSSKDDFRIL</sequence>
<evidence type="ECO:0000313" key="2">
    <source>
        <dbReference type="EMBL" id="KAE9157645.1"/>
    </source>
</evidence>
<feature type="compositionally biased region" description="Low complexity" evidence="1">
    <location>
        <begin position="47"/>
        <end position="56"/>
    </location>
</feature>
<dbReference type="EMBL" id="QXGD01009730">
    <property type="protein sequence ID" value="KAE9157645.1"/>
    <property type="molecule type" value="Genomic_DNA"/>
</dbReference>